<dbReference type="EMBL" id="UOFL01000146">
    <property type="protein sequence ID" value="VAW78289.1"/>
    <property type="molecule type" value="Genomic_DNA"/>
</dbReference>
<dbReference type="AlphaFoldDB" id="A0A3B0YVL3"/>
<sequence>MTAIEKLYELKDKEAIVQLFLSELNEVVDDSFNIEHYQKAKSELAIILKEFSNDSSKIPSSGSSGEIVLRCLNSGFLKLYSGLKEAGHNQMYRGLLYEFQTTRPMEAIVKLHQDNAQYIDNALLTVHCFSLATYFRLDNLSQWYAKSLILDPMLDTGEMYYRAPLLINFLGYIFCAPKLTLINIGM</sequence>
<protein>
    <submittedName>
        <fullName evidence="1">Uncharacterized protein</fullName>
    </submittedName>
</protein>
<evidence type="ECO:0000313" key="1">
    <source>
        <dbReference type="EMBL" id="VAW78289.1"/>
    </source>
</evidence>
<accession>A0A3B0YVL3</accession>
<gene>
    <name evidence="1" type="ORF">MNBD_GAMMA12-1197</name>
</gene>
<reference evidence="1" key="1">
    <citation type="submission" date="2018-06" db="EMBL/GenBank/DDBJ databases">
        <authorList>
            <person name="Zhirakovskaya E."/>
        </authorList>
    </citation>
    <scope>NUCLEOTIDE SEQUENCE</scope>
</reference>
<proteinExistence type="predicted"/>
<organism evidence="1">
    <name type="scientific">hydrothermal vent metagenome</name>
    <dbReference type="NCBI Taxonomy" id="652676"/>
    <lineage>
        <taxon>unclassified sequences</taxon>
        <taxon>metagenomes</taxon>
        <taxon>ecological metagenomes</taxon>
    </lineage>
</organism>
<name>A0A3B0YVL3_9ZZZZ</name>